<organism evidence="1 2">
    <name type="scientific">Salix viminalis</name>
    <name type="common">Common osier</name>
    <name type="synonym">Basket willow</name>
    <dbReference type="NCBI Taxonomy" id="40686"/>
    <lineage>
        <taxon>Eukaryota</taxon>
        <taxon>Viridiplantae</taxon>
        <taxon>Streptophyta</taxon>
        <taxon>Embryophyta</taxon>
        <taxon>Tracheophyta</taxon>
        <taxon>Spermatophyta</taxon>
        <taxon>Magnoliopsida</taxon>
        <taxon>eudicotyledons</taxon>
        <taxon>Gunneridae</taxon>
        <taxon>Pentapetalae</taxon>
        <taxon>rosids</taxon>
        <taxon>fabids</taxon>
        <taxon>Malpighiales</taxon>
        <taxon>Salicaceae</taxon>
        <taxon>Saliceae</taxon>
        <taxon>Salix</taxon>
    </lineage>
</organism>
<evidence type="ECO:0000313" key="1">
    <source>
        <dbReference type="EMBL" id="KAJ6743039.1"/>
    </source>
</evidence>
<dbReference type="EMBL" id="JAPFFL010000002">
    <property type="protein sequence ID" value="KAJ6743039.1"/>
    <property type="molecule type" value="Genomic_DNA"/>
</dbReference>
<keyword evidence="2" id="KW-1185">Reference proteome</keyword>
<reference evidence="1" key="1">
    <citation type="submission" date="2022-11" db="EMBL/GenBank/DDBJ databases">
        <authorList>
            <person name="Hyden B.L."/>
            <person name="Feng K."/>
            <person name="Yates T."/>
            <person name="Jawdy S."/>
            <person name="Smart L.B."/>
            <person name="Muchero W."/>
        </authorList>
    </citation>
    <scope>NUCLEOTIDE SEQUENCE</scope>
    <source>
        <tissue evidence="1">Shoot tip</tissue>
    </source>
</reference>
<comment type="caution">
    <text evidence="1">The sequence shown here is derived from an EMBL/GenBank/DDBJ whole genome shotgun (WGS) entry which is preliminary data.</text>
</comment>
<accession>A0A9Q0ZQH1</accession>
<name>A0A9Q0ZQH1_SALVM</name>
<protein>
    <submittedName>
        <fullName evidence="1">Uncharacterized protein</fullName>
    </submittedName>
</protein>
<gene>
    <name evidence="1" type="ORF">OIU85_017058</name>
</gene>
<sequence length="115" mass="12993">MNRPCVLQKLGLLAAFHFSVFSNLQAMGIFIHSSAAFGSCMTKVRGLSSRNGESIHRRKEILEALIPTLAMSNFSTSSSPFNLDYFRKFLTVLHPTLDQWQGNYRPPNKVRFDPS</sequence>
<evidence type="ECO:0000313" key="2">
    <source>
        <dbReference type="Proteomes" id="UP001151529"/>
    </source>
</evidence>
<dbReference type="AlphaFoldDB" id="A0A9Q0ZQH1"/>
<reference evidence="1" key="2">
    <citation type="journal article" date="2023" name="Int. J. Mol. Sci.">
        <title>De Novo Assembly and Annotation of 11 Diverse Shrub Willow (Salix) Genomes Reveals Novel Gene Organization in Sex-Linked Regions.</title>
        <authorList>
            <person name="Hyden B."/>
            <person name="Feng K."/>
            <person name="Yates T.B."/>
            <person name="Jawdy S."/>
            <person name="Cereghino C."/>
            <person name="Smart L.B."/>
            <person name="Muchero W."/>
        </authorList>
    </citation>
    <scope>NUCLEOTIDE SEQUENCE [LARGE SCALE GENOMIC DNA]</scope>
    <source>
        <tissue evidence="1">Shoot tip</tissue>
    </source>
</reference>
<dbReference type="Proteomes" id="UP001151529">
    <property type="component" value="Chromosome 6"/>
</dbReference>
<proteinExistence type="predicted"/>